<dbReference type="HOGENOM" id="CLU_036920_0_0_1"/>
<dbReference type="InParanoid" id="A0A067QHT3"/>
<feature type="transmembrane region" description="Helical" evidence="2">
    <location>
        <begin position="234"/>
        <end position="257"/>
    </location>
</feature>
<accession>A0A067QHT3</accession>
<sequence>MSPHRIEPSPWPTQTPQPSTSTSVSTRKRRRIGDRPVKVARQDQIVADPQEVAQAKINCEFFSGNDVLSCFPDSQTVIPQHQWANFVWNSRVPYFTQTNLVDVFLFHGDTQEQIFHWPNYTNPTDRAGYVSVQVNDSWWGDRGVNWNGQNVSFTYFWVITRSDVGLDGSQIPQSTFTAVQTTYADSVASSMSIASASAASASSASARASTSRPQSSSGSGSIQSGAGAGAFPHWAIAVIVVLGFLAIVAFGILTFLIMRRMRDRRRNVSRRESGSSESPMIVNDPPNQAPYTPLLGDGATAMAMAGAARPASLRARPASVVQHDDGASIISRAQSAGESAPFSGADAAIMADAFRKALRKPDFADRPFEEGESPDHPEDQPPPRTDLINRELAEEGRDIRSVSSSRGVRVETLSDAGDTIQDSPH</sequence>
<keyword evidence="4" id="KW-1185">Reference proteome</keyword>
<gene>
    <name evidence="3" type="ORF">JAAARDRAFT_121803</name>
</gene>
<evidence type="ECO:0008006" key="5">
    <source>
        <dbReference type="Google" id="ProtNLM"/>
    </source>
</evidence>
<feature type="region of interest" description="Disordered" evidence="1">
    <location>
        <begin position="204"/>
        <end position="223"/>
    </location>
</feature>
<evidence type="ECO:0000313" key="3">
    <source>
        <dbReference type="EMBL" id="KDQ62171.1"/>
    </source>
</evidence>
<feature type="region of interest" description="Disordered" evidence="1">
    <location>
        <begin position="265"/>
        <end position="291"/>
    </location>
</feature>
<dbReference type="AlphaFoldDB" id="A0A067QHT3"/>
<feature type="compositionally biased region" description="Basic and acidic residues" evidence="1">
    <location>
        <begin position="365"/>
        <end position="400"/>
    </location>
</feature>
<evidence type="ECO:0000313" key="4">
    <source>
        <dbReference type="Proteomes" id="UP000027265"/>
    </source>
</evidence>
<proteinExistence type="predicted"/>
<keyword evidence="2" id="KW-0472">Membrane</keyword>
<dbReference type="OrthoDB" id="2278929at2759"/>
<feature type="region of interest" description="Disordered" evidence="1">
    <location>
        <begin position="365"/>
        <end position="425"/>
    </location>
</feature>
<organism evidence="3 4">
    <name type="scientific">Jaapia argillacea MUCL 33604</name>
    <dbReference type="NCBI Taxonomy" id="933084"/>
    <lineage>
        <taxon>Eukaryota</taxon>
        <taxon>Fungi</taxon>
        <taxon>Dikarya</taxon>
        <taxon>Basidiomycota</taxon>
        <taxon>Agaricomycotina</taxon>
        <taxon>Agaricomycetes</taxon>
        <taxon>Agaricomycetidae</taxon>
        <taxon>Jaapiales</taxon>
        <taxon>Jaapiaceae</taxon>
        <taxon>Jaapia</taxon>
    </lineage>
</organism>
<dbReference type="EMBL" id="KL197711">
    <property type="protein sequence ID" value="KDQ62171.1"/>
    <property type="molecule type" value="Genomic_DNA"/>
</dbReference>
<keyword evidence="2" id="KW-1133">Transmembrane helix</keyword>
<protein>
    <recommendedName>
        <fullName evidence="5">Transmembrane protein</fullName>
    </recommendedName>
</protein>
<evidence type="ECO:0000256" key="1">
    <source>
        <dbReference type="SAM" id="MobiDB-lite"/>
    </source>
</evidence>
<keyword evidence="2" id="KW-0812">Transmembrane</keyword>
<dbReference type="Proteomes" id="UP000027265">
    <property type="component" value="Unassembled WGS sequence"/>
</dbReference>
<feature type="region of interest" description="Disordered" evidence="1">
    <location>
        <begin position="1"/>
        <end position="37"/>
    </location>
</feature>
<feature type="compositionally biased region" description="Low complexity" evidence="1">
    <location>
        <begin position="16"/>
        <end position="25"/>
    </location>
</feature>
<name>A0A067QHT3_9AGAM</name>
<reference evidence="4" key="1">
    <citation type="journal article" date="2014" name="Proc. Natl. Acad. Sci. U.S.A.">
        <title>Extensive sampling of basidiomycete genomes demonstrates inadequacy of the white-rot/brown-rot paradigm for wood decay fungi.</title>
        <authorList>
            <person name="Riley R."/>
            <person name="Salamov A.A."/>
            <person name="Brown D.W."/>
            <person name="Nagy L.G."/>
            <person name="Floudas D."/>
            <person name="Held B.W."/>
            <person name="Levasseur A."/>
            <person name="Lombard V."/>
            <person name="Morin E."/>
            <person name="Otillar R."/>
            <person name="Lindquist E.A."/>
            <person name="Sun H."/>
            <person name="LaButti K.M."/>
            <person name="Schmutz J."/>
            <person name="Jabbour D."/>
            <person name="Luo H."/>
            <person name="Baker S.E."/>
            <person name="Pisabarro A.G."/>
            <person name="Walton J.D."/>
            <person name="Blanchette R.A."/>
            <person name="Henrissat B."/>
            <person name="Martin F."/>
            <person name="Cullen D."/>
            <person name="Hibbett D.S."/>
            <person name="Grigoriev I.V."/>
        </authorList>
    </citation>
    <scope>NUCLEOTIDE SEQUENCE [LARGE SCALE GENOMIC DNA]</scope>
    <source>
        <strain evidence="4">MUCL 33604</strain>
    </source>
</reference>
<evidence type="ECO:0000256" key="2">
    <source>
        <dbReference type="SAM" id="Phobius"/>
    </source>
</evidence>
<dbReference type="STRING" id="933084.A0A067QHT3"/>